<feature type="transmembrane region" description="Helical" evidence="2">
    <location>
        <begin position="290"/>
        <end position="312"/>
    </location>
</feature>
<protein>
    <submittedName>
        <fullName evidence="3">ABC transporter permease</fullName>
    </submittedName>
</protein>
<feature type="transmembrane region" description="Helical" evidence="2">
    <location>
        <begin position="113"/>
        <end position="136"/>
    </location>
</feature>
<dbReference type="PANTHER" id="PTHR37305">
    <property type="entry name" value="INTEGRAL MEMBRANE PROTEIN-RELATED"/>
    <property type="match status" value="1"/>
</dbReference>
<evidence type="ECO:0000313" key="4">
    <source>
        <dbReference type="Proteomes" id="UP001057877"/>
    </source>
</evidence>
<gene>
    <name evidence="3" type="ORF">L1F29_26355</name>
</gene>
<sequence>MSSLSMLVRNENTKIYRRPRTWAMVGILIMALALMAGLMKWDEPSRDSSGNWKQELAQANEHTRQSLTEEADRLSPDMIEAMEENILLNEYAIEHDINPRENTMWDIVNASSYMIILVTLLTVVIAADMFAAEFSWGTIKLLLVGPASRTKVLVSKYISSLLFALFLLVLNFIVALALGAGLEGFDGLSKPLLTIGADGAVHEGSMLIDSLQRYGYAVVQLVMYVTMAFMISASFRSSAMAIAFSLLFILAGNTLVGILSRYEWVKYLMFANVDLSQYAGGSPIRPEMTLTFSIGILAAYYALFHFIAWIMFTKRDVAG</sequence>
<keyword evidence="2" id="KW-1133">Transmembrane helix</keyword>
<feature type="transmembrane region" description="Helical" evidence="2">
    <location>
        <begin position="21"/>
        <end position="39"/>
    </location>
</feature>
<evidence type="ECO:0000256" key="2">
    <source>
        <dbReference type="SAM" id="Phobius"/>
    </source>
</evidence>
<name>A0ABY5S9E5_9BACL</name>
<dbReference type="Pfam" id="PF12679">
    <property type="entry name" value="ABC2_membrane_2"/>
    <property type="match status" value="1"/>
</dbReference>
<proteinExistence type="predicted"/>
<feature type="transmembrane region" description="Helical" evidence="2">
    <location>
        <begin position="214"/>
        <end position="233"/>
    </location>
</feature>
<accession>A0ABY5S9E5</accession>
<evidence type="ECO:0000256" key="1">
    <source>
        <dbReference type="SAM" id="MobiDB-lite"/>
    </source>
</evidence>
<keyword evidence="2" id="KW-0472">Membrane</keyword>
<dbReference type="RefSeq" id="WP_258385020.1">
    <property type="nucleotide sequence ID" value="NZ_CP091430.1"/>
</dbReference>
<feature type="region of interest" description="Disordered" evidence="1">
    <location>
        <begin position="49"/>
        <end position="71"/>
    </location>
</feature>
<dbReference type="PANTHER" id="PTHR37305:SF1">
    <property type="entry name" value="MEMBRANE PROTEIN"/>
    <property type="match status" value="1"/>
</dbReference>
<organism evidence="3 4">
    <name type="scientific">Paenibacillus spongiae</name>
    <dbReference type="NCBI Taxonomy" id="2909671"/>
    <lineage>
        <taxon>Bacteria</taxon>
        <taxon>Bacillati</taxon>
        <taxon>Bacillota</taxon>
        <taxon>Bacilli</taxon>
        <taxon>Bacillales</taxon>
        <taxon>Paenibacillaceae</taxon>
        <taxon>Paenibacillus</taxon>
    </lineage>
</organism>
<dbReference type="EMBL" id="CP091430">
    <property type="protein sequence ID" value="UVI28933.1"/>
    <property type="molecule type" value="Genomic_DNA"/>
</dbReference>
<keyword evidence="2" id="KW-0812">Transmembrane</keyword>
<feature type="transmembrane region" description="Helical" evidence="2">
    <location>
        <begin position="157"/>
        <end position="182"/>
    </location>
</feature>
<reference evidence="3" key="1">
    <citation type="submission" date="2022-01" db="EMBL/GenBank/DDBJ databases">
        <title>Paenibacillus spongiae sp. nov., isolated from marine sponge.</title>
        <authorList>
            <person name="Li Z."/>
            <person name="Zhang M."/>
        </authorList>
    </citation>
    <scope>NUCLEOTIDE SEQUENCE</scope>
    <source>
        <strain evidence="3">PHS-Z3</strain>
    </source>
</reference>
<evidence type="ECO:0000313" key="3">
    <source>
        <dbReference type="EMBL" id="UVI28933.1"/>
    </source>
</evidence>
<keyword evidence="4" id="KW-1185">Reference proteome</keyword>
<feature type="transmembrane region" description="Helical" evidence="2">
    <location>
        <begin position="240"/>
        <end position="260"/>
    </location>
</feature>
<dbReference type="Proteomes" id="UP001057877">
    <property type="component" value="Chromosome"/>
</dbReference>